<organism evidence="1 2">
    <name type="scientific">Rubroshorea leprosula</name>
    <dbReference type="NCBI Taxonomy" id="152421"/>
    <lineage>
        <taxon>Eukaryota</taxon>
        <taxon>Viridiplantae</taxon>
        <taxon>Streptophyta</taxon>
        <taxon>Embryophyta</taxon>
        <taxon>Tracheophyta</taxon>
        <taxon>Spermatophyta</taxon>
        <taxon>Magnoliopsida</taxon>
        <taxon>eudicotyledons</taxon>
        <taxon>Gunneridae</taxon>
        <taxon>Pentapetalae</taxon>
        <taxon>rosids</taxon>
        <taxon>malvids</taxon>
        <taxon>Malvales</taxon>
        <taxon>Dipterocarpaceae</taxon>
        <taxon>Rubroshorea</taxon>
    </lineage>
</organism>
<evidence type="ECO:0000313" key="2">
    <source>
        <dbReference type="Proteomes" id="UP001054252"/>
    </source>
</evidence>
<gene>
    <name evidence="1" type="ORF">SLEP1_g28587</name>
</gene>
<dbReference type="Proteomes" id="UP001054252">
    <property type="component" value="Unassembled WGS sequence"/>
</dbReference>
<keyword evidence="2" id="KW-1185">Reference proteome</keyword>
<sequence>MKSSGLPYNAKEVHDIGYGKDRTKSHGIDWFGSRNQSLNTASLVGWQYMID</sequence>
<evidence type="ECO:0000313" key="1">
    <source>
        <dbReference type="EMBL" id="GKV18164.1"/>
    </source>
</evidence>
<comment type="caution">
    <text evidence="1">The sequence shown here is derived from an EMBL/GenBank/DDBJ whole genome shotgun (WGS) entry which is preliminary data.</text>
</comment>
<reference evidence="1 2" key="1">
    <citation type="journal article" date="2021" name="Commun. Biol.">
        <title>The genome of Shorea leprosula (Dipterocarpaceae) highlights the ecological relevance of drought in aseasonal tropical rainforests.</title>
        <authorList>
            <person name="Ng K.K.S."/>
            <person name="Kobayashi M.J."/>
            <person name="Fawcett J.A."/>
            <person name="Hatakeyama M."/>
            <person name="Paape T."/>
            <person name="Ng C.H."/>
            <person name="Ang C.C."/>
            <person name="Tnah L.H."/>
            <person name="Lee C.T."/>
            <person name="Nishiyama T."/>
            <person name="Sese J."/>
            <person name="O'Brien M.J."/>
            <person name="Copetti D."/>
            <person name="Mohd Noor M.I."/>
            <person name="Ong R.C."/>
            <person name="Putra M."/>
            <person name="Sireger I.Z."/>
            <person name="Indrioko S."/>
            <person name="Kosugi Y."/>
            <person name="Izuno A."/>
            <person name="Isagi Y."/>
            <person name="Lee S.L."/>
            <person name="Shimizu K.K."/>
        </authorList>
    </citation>
    <scope>NUCLEOTIDE SEQUENCE [LARGE SCALE GENOMIC DNA]</scope>
    <source>
        <strain evidence="1">214</strain>
    </source>
</reference>
<accession>A0AAV5K3H2</accession>
<dbReference type="EMBL" id="BPVZ01000049">
    <property type="protein sequence ID" value="GKV18164.1"/>
    <property type="molecule type" value="Genomic_DNA"/>
</dbReference>
<proteinExistence type="predicted"/>
<protein>
    <submittedName>
        <fullName evidence="1">Uncharacterized protein</fullName>
    </submittedName>
</protein>
<name>A0AAV5K3H2_9ROSI</name>
<dbReference type="AlphaFoldDB" id="A0AAV5K3H2"/>